<organism evidence="1 2">
    <name type="scientific">Patella caerulea</name>
    <name type="common">Rayed Mediterranean limpet</name>
    <dbReference type="NCBI Taxonomy" id="87958"/>
    <lineage>
        <taxon>Eukaryota</taxon>
        <taxon>Metazoa</taxon>
        <taxon>Spiralia</taxon>
        <taxon>Lophotrochozoa</taxon>
        <taxon>Mollusca</taxon>
        <taxon>Gastropoda</taxon>
        <taxon>Patellogastropoda</taxon>
        <taxon>Patelloidea</taxon>
        <taxon>Patellidae</taxon>
        <taxon>Patella</taxon>
    </lineage>
</organism>
<dbReference type="Proteomes" id="UP001347796">
    <property type="component" value="Unassembled WGS sequence"/>
</dbReference>
<sequence>MVSANDLRGPLQSAYKEDQSTETVLLGEKDDIYAALDSNLGSILIHQDLSATFDTIDNSILFNRLQLSVGIKGSALN</sequence>
<accession>A0AAN8JYJ2</accession>
<protein>
    <submittedName>
        <fullName evidence="1">Uncharacterized protein</fullName>
    </submittedName>
</protein>
<dbReference type="EMBL" id="JAZGQO010000006">
    <property type="protein sequence ID" value="KAK6185169.1"/>
    <property type="molecule type" value="Genomic_DNA"/>
</dbReference>
<keyword evidence="2" id="KW-1185">Reference proteome</keyword>
<gene>
    <name evidence="1" type="ORF">SNE40_007461</name>
</gene>
<proteinExistence type="predicted"/>
<reference evidence="1 2" key="1">
    <citation type="submission" date="2024-01" db="EMBL/GenBank/DDBJ databases">
        <title>The genome of the rayed Mediterranean limpet Patella caerulea (Linnaeus, 1758).</title>
        <authorList>
            <person name="Anh-Thu Weber A."/>
            <person name="Halstead-Nussloch G."/>
        </authorList>
    </citation>
    <scope>NUCLEOTIDE SEQUENCE [LARGE SCALE GENOMIC DNA]</scope>
    <source>
        <strain evidence="1">AATW-2023a</strain>
        <tissue evidence="1">Whole specimen</tissue>
    </source>
</reference>
<dbReference type="AlphaFoldDB" id="A0AAN8JYJ2"/>
<evidence type="ECO:0000313" key="1">
    <source>
        <dbReference type="EMBL" id="KAK6185169.1"/>
    </source>
</evidence>
<name>A0AAN8JYJ2_PATCE</name>
<comment type="caution">
    <text evidence="1">The sequence shown here is derived from an EMBL/GenBank/DDBJ whole genome shotgun (WGS) entry which is preliminary data.</text>
</comment>
<evidence type="ECO:0000313" key="2">
    <source>
        <dbReference type="Proteomes" id="UP001347796"/>
    </source>
</evidence>